<protein>
    <submittedName>
        <fullName evidence="8">BTAD domain-containing putative transcriptional regulator</fullName>
    </submittedName>
</protein>
<dbReference type="Pfam" id="PF03704">
    <property type="entry name" value="BTAD"/>
    <property type="match status" value="1"/>
</dbReference>
<dbReference type="SMART" id="SM00862">
    <property type="entry name" value="Trans_reg_C"/>
    <property type="match status" value="1"/>
</dbReference>
<name>A0ABW6QFN4_9ACTN</name>
<evidence type="ECO:0000313" key="8">
    <source>
        <dbReference type="EMBL" id="MFF1277511.1"/>
    </source>
</evidence>
<evidence type="ECO:0000259" key="7">
    <source>
        <dbReference type="PROSITE" id="PS51755"/>
    </source>
</evidence>
<keyword evidence="5" id="KW-0804">Transcription</keyword>
<evidence type="ECO:0000256" key="5">
    <source>
        <dbReference type="ARBA" id="ARBA00023163"/>
    </source>
</evidence>
<dbReference type="InterPro" id="IPR005158">
    <property type="entry name" value="BTAD"/>
</dbReference>
<dbReference type="PANTHER" id="PTHR35807:SF1">
    <property type="entry name" value="TRANSCRIPTIONAL REGULATOR REDD"/>
    <property type="match status" value="1"/>
</dbReference>
<accession>A0ABW6QFN4</accession>
<dbReference type="SUPFAM" id="SSF46894">
    <property type="entry name" value="C-terminal effector domain of the bipartite response regulators"/>
    <property type="match status" value="1"/>
</dbReference>
<dbReference type="InterPro" id="IPR036388">
    <property type="entry name" value="WH-like_DNA-bd_sf"/>
</dbReference>
<keyword evidence="9" id="KW-1185">Reference proteome</keyword>
<keyword evidence="3" id="KW-0805">Transcription regulation</keyword>
<evidence type="ECO:0000256" key="2">
    <source>
        <dbReference type="ARBA" id="ARBA00023012"/>
    </source>
</evidence>
<dbReference type="Gene3D" id="1.10.10.10">
    <property type="entry name" value="Winged helix-like DNA-binding domain superfamily/Winged helix DNA-binding domain"/>
    <property type="match status" value="1"/>
</dbReference>
<dbReference type="SMART" id="SM01043">
    <property type="entry name" value="BTAD"/>
    <property type="match status" value="1"/>
</dbReference>
<feature type="DNA-binding region" description="OmpR/PhoB-type" evidence="6">
    <location>
        <begin position="11"/>
        <end position="116"/>
    </location>
</feature>
<sequence>MTAVVDLPVARGTADVAPRAVALRLLGPLEIVVDSVEAPLPQRKLRQLLATLLVRPNATVSNEALIRELWGDRPPATALAALRVYVSQLRKFLVRHHLDGRWCTVRTRAPGYQLQVNDGVLDTVCFDRLCALAAKTAEAGLAALASKQYQEALALRRGPALEDLRDSGSLAGTALQYDEAWTTALKRRVDLDLRLGRHLELVGELRRLVAEDPLNEGFCARLVLALHGSGRSGDALACYSRARSLLIEELGIEPGVELRLAHQTVLTDEPAPPGRRVPA</sequence>
<evidence type="ECO:0000256" key="6">
    <source>
        <dbReference type="PROSITE-ProRule" id="PRU01091"/>
    </source>
</evidence>
<evidence type="ECO:0000256" key="1">
    <source>
        <dbReference type="ARBA" id="ARBA00005820"/>
    </source>
</evidence>
<dbReference type="PROSITE" id="PS51755">
    <property type="entry name" value="OMPR_PHOB"/>
    <property type="match status" value="1"/>
</dbReference>
<dbReference type="RefSeq" id="WP_149552791.1">
    <property type="nucleotide sequence ID" value="NZ_JBHVZQ010000037.1"/>
</dbReference>
<dbReference type="InterPro" id="IPR001867">
    <property type="entry name" value="OmpR/PhoB-type_DNA-bd"/>
</dbReference>
<dbReference type="PANTHER" id="PTHR35807">
    <property type="entry name" value="TRANSCRIPTIONAL REGULATOR REDD-RELATED"/>
    <property type="match status" value="1"/>
</dbReference>
<comment type="caution">
    <text evidence="8">The sequence shown here is derived from an EMBL/GenBank/DDBJ whole genome shotgun (WGS) entry which is preliminary data.</text>
</comment>
<dbReference type="InterPro" id="IPR011990">
    <property type="entry name" value="TPR-like_helical_dom_sf"/>
</dbReference>
<dbReference type="SUPFAM" id="SSF48452">
    <property type="entry name" value="TPR-like"/>
    <property type="match status" value="1"/>
</dbReference>
<gene>
    <name evidence="8" type="ORF">ACFVZC_29560</name>
</gene>
<keyword evidence="4 6" id="KW-0238">DNA-binding</keyword>
<evidence type="ECO:0000313" key="9">
    <source>
        <dbReference type="Proteomes" id="UP001601627"/>
    </source>
</evidence>
<feature type="domain" description="OmpR/PhoB-type" evidence="7">
    <location>
        <begin position="11"/>
        <end position="116"/>
    </location>
</feature>
<evidence type="ECO:0000256" key="4">
    <source>
        <dbReference type="ARBA" id="ARBA00023125"/>
    </source>
</evidence>
<dbReference type="Proteomes" id="UP001601627">
    <property type="component" value="Unassembled WGS sequence"/>
</dbReference>
<proteinExistence type="inferred from homology"/>
<dbReference type="Gene3D" id="1.25.40.10">
    <property type="entry name" value="Tetratricopeptide repeat domain"/>
    <property type="match status" value="1"/>
</dbReference>
<reference evidence="8 9" key="1">
    <citation type="submission" date="2024-09" db="EMBL/GenBank/DDBJ databases">
        <title>The Natural Products Discovery Center: Release of the First 8490 Sequenced Strains for Exploring Actinobacteria Biosynthetic Diversity.</title>
        <authorList>
            <person name="Kalkreuter E."/>
            <person name="Kautsar S.A."/>
            <person name="Yang D."/>
            <person name="Bader C.D."/>
            <person name="Teijaro C.N."/>
            <person name="Fluegel L."/>
            <person name="Davis C.M."/>
            <person name="Simpson J.R."/>
            <person name="Lauterbach L."/>
            <person name="Steele A.D."/>
            <person name="Gui C."/>
            <person name="Meng S."/>
            <person name="Li G."/>
            <person name="Viehrig K."/>
            <person name="Ye F."/>
            <person name="Su P."/>
            <person name="Kiefer A.F."/>
            <person name="Nichols A."/>
            <person name="Cepeda A.J."/>
            <person name="Yan W."/>
            <person name="Fan B."/>
            <person name="Jiang Y."/>
            <person name="Adhikari A."/>
            <person name="Zheng C.-J."/>
            <person name="Schuster L."/>
            <person name="Cowan T.M."/>
            <person name="Smanski M.J."/>
            <person name="Chevrette M.G."/>
            <person name="De Carvalho L.P.S."/>
            <person name="Shen B."/>
        </authorList>
    </citation>
    <scope>NUCLEOTIDE SEQUENCE [LARGE SCALE GENOMIC DNA]</scope>
    <source>
        <strain evidence="8 9">NPDC058328</strain>
    </source>
</reference>
<keyword evidence="2" id="KW-0902">Two-component regulatory system</keyword>
<dbReference type="InterPro" id="IPR051677">
    <property type="entry name" value="AfsR-DnrI-RedD_regulator"/>
</dbReference>
<evidence type="ECO:0000256" key="3">
    <source>
        <dbReference type="ARBA" id="ARBA00023015"/>
    </source>
</evidence>
<dbReference type="Pfam" id="PF00486">
    <property type="entry name" value="Trans_reg_C"/>
    <property type="match status" value="1"/>
</dbReference>
<dbReference type="EMBL" id="JBHVZQ010000037">
    <property type="protein sequence ID" value="MFF1277511.1"/>
    <property type="molecule type" value="Genomic_DNA"/>
</dbReference>
<comment type="similarity">
    <text evidence="1">Belongs to the AfsR/DnrI/RedD regulatory family.</text>
</comment>
<organism evidence="8 9">
    <name type="scientific">Streptomyces marokkonensis</name>
    <dbReference type="NCBI Taxonomy" id="324855"/>
    <lineage>
        <taxon>Bacteria</taxon>
        <taxon>Bacillati</taxon>
        <taxon>Actinomycetota</taxon>
        <taxon>Actinomycetes</taxon>
        <taxon>Kitasatosporales</taxon>
        <taxon>Streptomycetaceae</taxon>
        <taxon>Streptomyces</taxon>
    </lineage>
</organism>
<dbReference type="InterPro" id="IPR016032">
    <property type="entry name" value="Sig_transdc_resp-reg_C-effctor"/>
</dbReference>
<dbReference type="CDD" id="cd15831">
    <property type="entry name" value="BTAD"/>
    <property type="match status" value="1"/>
</dbReference>